<keyword evidence="2" id="KW-0472">Membrane</keyword>
<keyword evidence="2" id="KW-1133">Transmembrane helix</keyword>
<comment type="caution">
    <text evidence="3">The sequence shown here is derived from an EMBL/GenBank/DDBJ whole genome shotgun (WGS) entry which is preliminary data.</text>
</comment>
<evidence type="ECO:0000256" key="2">
    <source>
        <dbReference type="SAM" id="Phobius"/>
    </source>
</evidence>
<protein>
    <submittedName>
        <fullName evidence="3">Uncharacterized protein</fullName>
    </submittedName>
</protein>
<organism evidence="3 4">
    <name type="scientific">Chlamydomonas eustigma</name>
    <dbReference type="NCBI Taxonomy" id="1157962"/>
    <lineage>
        <taxon>Eukaryota</taxon>
        <taxon>Viridiplantae</taxon>
        <taxon>Chlorophyta</taxon>
        <taxon>core chlorophytes</taxon>
        <taxon>Chlorophyceae</taxon>
        <taxon>CS clade</taxon>
        <taxon>Chlamydomonadales</taxon>
        <taxon>Chlamydomonadaceae</taxon>
        <taxon>Chlamydomonas</taxon>
    </lineage>
</organism>
<dbReference type="OrthoDB" id="206313at2759"/>
<gene>
    <name evidence="3" type="ORF">CEUSTIGMA_g8872.t1</name>
</gene>
<reference evidence="3 4" key="1">
    <citation type="submission" date="2017-08" db="EMBL/GenBank/DDBJ databases">
        <title>Acidophilic green algal genome provides insights into adaptation to an acidic environment.</title>
        <authorList>
            <person name="Hirooka S."/>
            <person name="Hirose Y."/>
            <person name="Kanesaki Y."/>
            <person name="Higuchi S."/>
            <person name="Fujiwara T."/>
            <person name="Onuma R."/>
            <person name="Era A."/>
            <person name="Ohbayashi R."/>
            <person name="Uzuka A."/>
            <person name="Nozaki H."/>
            <person name="Yoshikawa H."/>
            <person name="Miyagishima S.Y."/>
        </authorList>
    </citation>
    <scope>NUCLEOTIDE SEQUENCE [LARGE SCALE GENOMIC DNA]</scope>
    <source>
        <strain evidence="3 4">NIES-2499</strain>
    </source>
</reference>
<name>A0A250XEU6_9CHLO</name>
<dbReference type="STRING" id="1157962.A0A250XEU6"/>
<accession>A0A250XEU6</accession>
<evidence type="ECO:0000256" key="1">
    <source>
        <dbReference type="SAM" id="Coils"/>
    </source>
</evidence>
<dbReference type="Proteomes" id="UP000232323">
    <property type="component" value="Unassembled WGS sequence"/>
</dbReference>
<feature type="coiled-coil region" evidence="1">
    <location>
        <begin position="115"/>
        <end position="149"/>
    </location>
</feature>
<evidence type="ECO:0000313" key="4">
    <source>
        <dbReference type="Proteomes" id="UP000232323"/>
    </source>
</evidence>
<sequence>MALIVSGPVLSFKEESRVQILRVYGIGIALLLILVETEFPWLLDKMRVLENWIGRASVQGLLALMTFEFATSLGDSDFDKSIRLYRQVAAYCMLGCAGLYALGGCLCLGVLRSVRYRWRAERLRVERDLEQLERQQDELKAILEGYGKD</sequence>
<dbReference type="PANTHER" id="PTHR34965:SF1">
    <property type="entry name" value="OS07G0118300 PROTEIN"/>
    <property type="match status" value="1"/>
</dbReference>
<keyword evidence="2" id="KW-0812">Transmembrane</keyword>
<keyword evidence="1" id="KW-0175">Coiled coil</keyword>
<dbReference type="EMBL" id="BEGY01000065">
    <property type="protein sequence ID" value="GAX81442.1"/>
    <property type="molecule type" value="Genomic_DNA"/>
</dbReference>
<keyword evidence="4" id="KW-1185">Reference proteome</keyword>
<feature type="transmembrane region" description="Helical" evidence="2">
    <location>
        <begin position="21"/>
        <end position="43"/>
    </location>
</feature>
<evidence type="ECO:0000313" key="3">
    <source>
        <dbReference type="EMBL" id="GAX81442.1"/>
    </source>
</evidence>
<dbReference type="PANTHER" id="PTHR34965">
    <property type="entry name" value="OS07G0118300 PROTEIN"/>
    <property type="match status" value="1"/>
</dbReference>
<proteinExistence type="predicted"/>
<feature type="transmembrane region" description="Helical" evidence="2">
    <location>
        <begin position="88"/>
        <end position="111"/>
    </location>
</feature>
<dbReference type="AlphaFoldDB" id="A0A250XEU6"/>